<proteinExistence type="inferred from homology"/>
<organism evidence="3 4">
    <name type="scientific">Sphingomonas sanxanigenens DSM 19645 = NX02</name>
    <dbReference type="NCBI Taxonomy" id="1123269"/>
    <lineage>
        <taxon>Bacteria</taxon>
        <taxon>Pseudomonadati</taxon>
        <taxon>Pseudomonadota</taxon>
        <taxon>Alphaproteobacteria</taxon>
        <taxon>Sphingomonadales</taxon>
        <taxon>Sphingomonadaceae</taxon>
        <taxon>Sphingomonas</taxon>
    </lineage>
</organism>
<dbReference type="InterPro" id="IPR007712">
    <property type="entry name" value="RelE/ParE_toxin"/>
</dbReference>
<keyword evidence="4" id="KW-1185">Reference proteome</keyword>
<dbReference type="RefSeq" id="WP_047099747.1">
    <property type="nucleotide sequence ID" value="NZ_CP006644.1"/>
</dbReference>
<dbReference type="OrthoDB" id="573800at2"/>
<dbReference type="STRING" id="1123269.NX02_06910"/>
<evidence type="ECO:0000256" key="2">
    <source>
        <dbReference type="ARBA" id="ARBA00022649"/>
    </source>
</evidence>
<dbReference type="PANTHER" id="PTHR33755:SF7">
    <property type="entry name" value="TOXIN MODULE OF TOXIN-ANTITOXIN SYSTEM RELE_STBE FAMILY"/>
    <property type="match status" value="1"/>
</dbReference>
<keyword evidence="2" id="KW-1277">Toxin-antitoxin system</keyword>
<evidence type="ECO:0000313" key="4">
    <source>
        <dbReference type="Proteomes" id="UP000018851"/>
    </source>
</evidence>
<protein>
    <recommendedName>
        <fullName evidence="5">Plasmid stabilization protein</fullName>
    </recommendedName>
</protein>
<dbReference type="KEGG" id="ssan:NX02_06910"/>
<dbReference type="eggNOG" id="COG3668">
    <property type="taxonomic scope" value="Bacteria"/>
</dbReference>
<name>W0A587_9SPHN</name>
<evidence type="ECO:0008006" key="5">
    <source>
        <dbReference type="Google" id="ProtNLM"/>
    </source>
</evidence>
<dbReference type="AlphaFoldDB" id="W0A587"/>
<accession>W0A587</accession>
<dbReference type="HOGENOM" id="CLU_147162_13_2_5"/>
<reference evidence="3 4" key="1">
    <citation type="submission" date="2013-07" db="EMBL/GenBank/DDBJ databases">
        <title>Completed genome of Sphingomonas sanxanigenens NX02.</title>
        <authorList>
            <person name="Ma T."/>
            <person name="Huang H."/>
            <person name="Wu M."/>
            <person name="Li X."/>
            <person name="Li G."/>
        </authorList>
    </citation>
    <scope>NUCLEOTIDE SEQUENCE [LARGE SCALE GENOMIC DNA]</scope>
    <source>
        <strain evidence="3 4">NX02</strain>
    </source>
</reference>
<dbReference type="EMBL" id="CP006644">
    <property type="protein sequence ID" value="AHE53109.1"/>
    <property type="molecule type" value="Genomic_DNA"/>
</dbReference>
<comment type="similarity">
    <text evidence="1">Belongs to the RelE toxin family.</text>
</comment>
<dbReference type="Pfam" id="PF05016">
    <property type="entry name" value="ParE_toxin"/>
    <property type="match status" value="1"/>
</dbReference>
<dbReference type="Gene3D" id="3.30.2310.20">
    <property type="entry name" value="RelE-like"/>
    <property type="match status" value="1"/>
</dbReference>
<dbReference type="PATRIC" id="fig|1123269.5.peg.1338"/>
<dbReference type="PANTHER" id="PTHR33755">
    <property type="entry name" value="TOXIN PARE1-RELATED"/>
    <property type="match status" value="1"/>
</dbReference>
<dbReference type="InterPro" id="IPR051803">
    <property type="entry name" value="TA_system_RelE-like_toxin"/>
</dbReference>
<gene>
    <name evidence="3" type="ORF">NX02_06910</name>
</gene>
<dbReference type="InterPro" id="IPR035093">
    <property type="entry name" value="RelE/ParE_toxin_dom_sf"/>
</dbReference>
<sequence>MNIRWTGKAASDLARLHEHLKPVAPDAAARIVQQLALAPNRLADFPRLGERLEAYDPREVRRLIVGHYPY</sequence>
<evidence type="ECO:0000256" key="1">
    <source>
        <dbReference type="ARBA" id="ARBA00006226"/>
    </source>
</evidence>
<dbReference type="Proteomes" id="UP000018851">
    <property type="component" value="Chromosome"/>
</dbReference>
<evidence type="ECO:0000313" key="3">
    <source>
        <dbReference type="EMBL" id="AHE53109.1"/>
    </source>
</evidence>